<dbReference type="InterPro" id="IPR032474">
    <property type="entry name" value="Argonaute_N"/>
</dbReference>
<evidence type="ECO:0000313" key="4">
    <source>
        <dbReference type="EMBL" id="TPX76543.1"/>
    </source>
</evidence>
<dbReference type="GO" id="GO:0003723">
    <property type="term" value="F:RNA binding"/>
    <property type="evidence" value="ECO:0007669"/>
    <property type="project" value="InterPro"/>
</dbReference>
<evidence type="ECO:0000256" key="1">
    <source>
        <dbReference type="SAM" id="MobiDB-lite"/>
    </source>
</evidence>
<dbReference type="CDD" id="cd02846">
    <property type="entry name" value="PAZ_argonaute_like"/>
    <property type="match status" value="1"/>
</dbReference>
<evidence type="ECO:0000259" key="3">
    <source>
        <dbReference type="PROSITE" id="PS50822"/>
    </source>
</evidence>
<dbReference type="Pfam" id="PF16487">
    <property type="entry name" value="ArgoMid"/>
    <property type="match status" value="1"/>
</dbReference>
<name>A0A507FJV2_9FUNG</name>
<dbReference type="Pfam" id="PF02170">
    <property type="entry name" value="PAZ"/>
    <property type="match status" value="1"/>
</dbReference>
<dbReference type="SUPFAM" id="SSF101690">
    <property type="entry name" value="PAZ domain"/>
    <property type="match status" value="1"/>
</dbReference>
<dbReference type="InterPro" id="IPR032473">
    <property type="entry name" value="Argonaute_Mid_dom"/>
</dbReference>
<reference evidence="4 5" key="1">
    <citation type="journal article" date="2019" name="Sci. Rep.">
        <title>Comparative genomics of chytrid fungi reveal insights into the obligate biotrophic and pathogenic lifestyle of Synchytrium endobioticum.</title>
        <authorList>
            <person name="van de Vossenberg B.T.L.H."/>
            <person name="Warris S."/>
            <person name="Nguyen H.D.T."/>
            <person name="van Gent-Pelzer M.P.E."/>
            <person name="Joly D.L."/>
            <person name="van de Geest H.C."/>
            <person name="Bonants P.J.M."/>
            <person name="Smith D.S."/>
            <person name="Levesque C.A."/>
            <person name="van der Lee T.A.J."/>
        </authorList>
    </citation>
    <scope>NUCLEOTIDE SEQUENCE [LARGE SCALE GENOMIC DNA]</scope>
    <source>
        <strain evidence="4 5">CBS 675.73</strain>
    </source>
</reference>
<accession>A0A507FJV2</accession>
<dbReference type="OrthoDB" id="10252740at2759"/>
<dbReference type="Proteomes" id="UP000320333">
    <property type="component" value="Unassembled WGS sequence"/>
</dbReference>
<dbReference type="PROSITE" id="PS50821">
    <property type="entry name" value="PAZ"/>
    <property type="match status" value="1"/>
</dbReference>
<dbReference type="InterPro" id="IPR045246">
    <property type="entry name" value="Piwi_ago-like"/>
</dbReference>
<dbReference type="Pfam" id="PF02171">
    <property type="entry name" value="Piwi"/>
    <property type="match status" value="1"/>
</dbReference>
<dbReference type="InterPro" id="IPR003165">
    <property type="entry name" value="Piwi"/>
</dbReference>
<dbReference type="Gene3D" id="3.30.420.10">
    <property type="entry name" value="Ribonuclease H-like superfamily/Ribonuclease H"/>
    <property type="match status" value="1"/>
</dbReference>
<dbReference type="SUPFAM" id="SSF53098">
    <property type="entry name" value="Ribonuclease H-like"/>
    <property type="match status" value="1"/>
</dbReference>
<dbReference type="PANTHER" id="PTHR22891">
    <property type="entry name" value="EUKARYOTIC TRANSLATION INITIATION FACTOR 2C"/>
    <property type="match status" value="1"/>
</dbReference>
<dbReference type="Gene3D" id="2.170.260.10">
    <property type="entry name" value="paz domain"/>
    <property type="match status" value="1"/>
</dbReference>
<feature type="domain" description="PAZ" evidence="2">
    <location>
        <begin position="251"/>
        <end position="368"/>
    </location>
</feature>
<dbReference type="Pfam" id="PF08699">
    <property type="entry name" value="ArgoL1"/>
    <property type="match status" value="1"/>
</dbReference>
<dbReference type="SMART" id="SM00950">
    <property type="entry name" value="Piwi"/>
    <property type="match status" value="1"/>
</dbReference>
<dbReference type="InterPro" id="IPR012337">
    <property type="entry name" value="RNaseH-like_sf"/>
</dbReference>
<dbReference type="InterPro" id="IPR014811">
    <property type="entry name" value="ArgoL1"/>
</dbReference>
<protein>
    <recommendedName>
        <fullName evidence="6">Piwi domain-containing protein</fullName>
    </recommendedName>
</protein>
<dbReference type="CDD" id="cd04657">
    <property type="entry name" value="Piwi_ago-like"/>
    <property type="match status" value="1"/>
</dbReference>
<dbReference type="STRING" id="246404.A0A507FJV2"/>
<evidence type="ECO:0000313" key="5">
    <source>
        <dbReference type="Proteomes" id="UP000320333"/>
    </source>
</evidence>
<dbReference type="InterPro" id="IPR003100">
    <property type="entry name" value="PAZ_dom"/>
</dbReference>
<dbReference type="InterPro" id="IPR036397">
    <property type="entry name" value="RNaseH_sf"/>
</dbReference>
<dbReference type="Pfam" id="PF16486">
    <property type="entry name" value="ArgoN"/>
    <property type="match status" value="1"/>
</dbReference>
<evidence type="ECO:0000259" key="2">
    <source>
        <dbReference type="PROSITE" id="PS50821"/>
    </source>
</evidence>
<keyword evidence="5" id="KW-1185">Reference proteome</keyword>
<comment type="caution">
    <text evidence="4">The sequence shown here is derived from an EMBL/GenBank/DDBJ whole genome shotgun (WGS) entry which is preliminary data.</text>
</comment>
<proteinExistence type="predicted"/>
<feature type="domain" description="Piwi" evidence="3">
    <location>
        <begin position="555"/>
        <end position="859"/>
    </location>
</feature>
<sequence length="901" mass="99702">MSETKGRGGGFAGKKGGRAPAEEQPEPEFKPNYEIVSRELIRPKRPSTGVRGKAIKLFANSYELTIPEANCFHYDVEIRPETLPPINRRIFEEWKKTHVSTESKLAVYDGRKNMYTPRVIPIEDNTEGDVTEIVLTEANQAKEQRFRFRIRKVADINMERLHHFISGTSVGEVPRDALAVLDLLLASRPNELFTAVNKKLGSSFFRPAEPQFNIASGLNLRQGWKQSVKTALNSVLLNLDVASTAFYRAGPLLDVVASYFNKSRIQDVNPRSVAPGTVEFQRLGKFLSNVNVEITYRDTGRRRYKIRGLSKLTPEQAVITRDDGSKINVSEYFKKEFNLALKYPFLPLTACGNEGQILIPMECLLVRDGQRHVGKLSDIQTADVIKITAVPPPERQKRIADGRKVLHDVGETALLKEWNVQLQPDMKIVNARVLPAPTLTGSTTISPQNGAYDLMRAANVKFFRPARLEFWGVAVFGDTRRMPFDATSGFINMLINDCSQRGMVIAKRDLGKIMIAQQRRSVEETLVLASNNAIKAARESGTLAPETAIPGRAQMIFCFMDKGSTAYDEIKLLGETKLNIMTQCIQSRHLPPNGPKPGVCVNLALKINGKLGGVNMTVDPAKMLNVLGKPIPTMIMGADVSHPPAGSQGGVSIASVVASMDSKFAEYRASIKVQGPRLEIIGDLKGMCAELMEQFKGRAKGRMPSRVLFFRDGVGEGQFNQVAIQEVQNLKAALQALGAPDTKLTFLVVNKRHSHRFFAQDSREADRKGNVMAGTVVDSGITHPFEFDFFLNSHQGLQGTSRSAHYHVLYDENNFSPDDLQEICYRMCYLFSRATRSVGLVPAVYYAHLVAQRARCYRPGGVGGSSEMAGSSGSGAGGIESAAIDEFLPVTEEMKKTMYFI</sequence>
<dbReference type="InterPro" id="IPR036085">
    <property type="entry name" value="PAZ_dom_sf"/>
</dbReference>
<organism evidence="4 5">
    <name type="scientific">Chytriomyces confervae</name>
    <dbReference type="NCBI Taxonomy" id="246404"/>
    <lineage>
        <taxon>Eukaryota</taxon>
        <taxon>Fungi</taxon>
        <taxon>Fungi incertae sedis</taxon>
        <taxon>Chytridiomycota</taxon>
        <taxon>Chytridiomycota incertae sedis</taxon>
        <taxon>Chytridiomycetes</taxon>
        <taxon>Chytridiales</taxon>
        <taxon>Chytriomycetaceae</taxon>
        <taxon>Chytriomyces</taxon>
    </lineage>
</organism>
<dbReference type="SMART" id="SM01163">
    <property type="entry name" value="DUF1785"/>
    <property type="match status" value="1"/>
</dbReference>
<dbReference type="AlphaFoldDB" id="A0A507FJV2"/>
<feature type="region of interest" description="Disordered" evidence="1">
    <location>
        <begin position="1"/>
        <end position="31"/>
    </location>
</feature>
<evidence type="ECO:0008006" key="6">
    <source>
        <dbReference type="Google" id="ProtNLM"/>
    </source>
</evidence>
<dbReference type="PROSITE" id="PS50822">
    <property type="entry name" value="PIWI"/>
    <property type="match status" value="1"/>
</dbReference>
<gene>
    <name evidence="4" type="ORF">CcCBS67573_g02204</name>
</gene>
<dbReference type="Gene3D" id="3.40.50.2300">
    <property type="match status" value="1"/>
</dbReference>
<dbReference type="EMBL" id="QEAP01000044">
    <property type="protein sequence ID" value="TPX76543.1"/>
    <property type="molecule type" value="Genomic_DNA"/>
</dbReference>